<evidence type="ECO:0000256" key="1">
    <source>
        <dbReference type="ARBA" id="ARBA00023015"/>
    </source>
</evidence>
<dbReference type="GO" id="GO:0003700">
    <property type="term" value="F:DNA-binding transcription factor activity"/>
    <property type="evidence" value="ECO:0007669"/>
    <property type="project" value="InterPro"/>
</dbReference>
<name>A0A1C3XVJ8_9BRAD</name>
<keyword evidence="1" id="KW-0805">Transcription regulation</keyword>
<dbReference type="PANTHER" id="PTHR46796">
    <property type="entry name" value="HTH-TYPE TRANSCRIPTIONAL ACTIVATOR RHAS-RELATED"/>
    <property type="match status" value="1"/>
</dbReference>
<evidence type="ECO:0000259" key="4">
    <source>
        <dbReference type="PROSITE" id="PS01124"/>
    </source>
</evidence>
<dbReference type="EMBL" id="FMAI01000070">
    <property type="protein sequence ID" value="SCB56064.1"/>
    <property type="molecule type" value="Genomic_DNA"/>
</dbReference>
<reference evidence="6" key="1">
    <citation type="submission" date="2016-08" db="EMBL/GenBank/DDBJ databases">
        <authorList>
            <person name="Varghese N."/>
            <person name="Submissions Spin"/>
        </authorList>
    </citation>
    <scope>NUCLEOTIDE SEQUENCE [LARGE SCALE GENOMIC DNA]</scope>
    <source>
        <strain evidence="6">ERR11</strain>
    </source>
</reference>
<keyword evidence="2" id="KW-0238">DNA-binding</keyword>
<dbReference type="InterPro" id="IPR020449">
    <property type="entry name" value="Tscrpt_reg_AraC-type_HTH"/>
</dbReference>
<dbReference type="Pfam" id="PF12833">
    <property type="entry name" value="HTH_18"/>
    <property type="match status" value="1"/>
</dbReference>
<dbReference type="SUPFAM" id="SSF46689">
    <property type="entry name" value="Homeodomain-like"/>
    <property type="match status" value="1"/>
</dbReference>
<dbReference type="InterPro" id="IPR050204">
    <property type="entry name" value="AraC_XylS_family_regulators"/>
</dbReference>
<dbReference type="PROSITE" id="PS01124">
    <property type="entry name" value="HTH_ARAC_FAMILY_2"/>
    <property type="match status" value="1"/>
</dbReference>
<organism evidence="5 6">
    <name type="scientific">Bradyrhizobium shewense</name>
    <dbReference type="NCBI Taxonomy" id="1761772"/>
    <lineage>
        <taxon>Bacteria</taxon>
        <taxon>Pseudomonadati</taxon>
        <taxon>Pseudomonadota</taxon>
        <taxon>Alphaproteobacteria</taxon>
        <taxon>Hyphomicrobiales</taxon>
        <taxon>Nitrobacteraceae</taxon>
        <taxon>Bradyrhizobium</taxon>
    </lineage>
</organism>
<dbReference type="PANTHER" id="PTHR46796:SF6">
    <property type="entry name" value="ARAC SUBFAMILY"/>
    <property type="match status" value="1"/>
</dbReference>
<dbReference type="PROSITE" id="PS00041">
    <property type="entry name" value="HTH_ARAC_FAMILY_1"/>
    <property type="match status" value="1"/>
</dbReference>
<dbReference type="GO" id="GO:0043565">
    <property type="term" value="F:sequence-specific DNA binding"/>
    <property type="evidence" value="ECO:0007669"/>
    <property type="project" value="InterPro"/>
</dbReference>
<dbReference type="InterPro" id="IPR035418">
    <property type="entry name" value="AraC-bd_2"/>
</dbReference>
<evidence type="ECO:0000313" key="6">
    <source>
        <dbReference type="Proteomes" id="UP000199184"/>
    </source>
</evidence>
<protein>
    <submittedName>
        <fullName evidence="5">AraC-binding-like domain-containing protein</fullName>
    </submittedName>
</protein>
<dbReference type="Pfam" id="PF14525">
    <property type="entry name" value="AraC_binding_2"/>
    <property type="match status" value="1"/>
</dbReference>
<dbReference type="PRINTS" id="PR00032">
    <property type="entry name" value="HTHARAC"/>
</dbReference>
<dbReference type="Proteomes" id="UP000199184">
    <property type="component" value="Unassembled WGS sequence"/>
</dbReference>
<evidence type="ECO:0000256" key="2">
    <source>
        <dbReference type="ARBA" id="ARBA00023125"/>
    </source>
</evidence>
<proteinExistence type="predicted"/>
<dbReference type="InterPro" id="IPR018060">
    <property type="entry name" value="HTH_AraC"/>
</dbReference>
<sequence>MNRITFSSDQLPARLGDAARFGHWHEQFEALTCCVDYSRFEDCAFRAQFQFAQFSDVRVTLFDGTLRRFARSKSAIARGPDDDFCLLLNRGTAQLQLSQFARDAAAGAGGAFLGTNGATAEMVVEAPGEWATVTIARDRLLQLVPRADDLMARPLDPGQPALRHLKRYLESVLDPNDAGSDPDLDRHIGTTVLDLLALTLGASRDAAEIATLRGLRAARLREILAEIRTNFTNPAFSPRSLAQKIGLSPRYIQAVLHETGASFTERVLELRLQHARTALMSRQHGGLKVSEIAYACGFNDISYFNQAFRRRFGASPTQFRGSA</sequence>
<accession>A0A1C3XVJ8</accession>
<evidence type="ECO:0000313" key="5">
    <source>
        <dbReference type="EMBL" id="SCB56064.1"/>
    </source>
</evidence>
<dbReference type="Gene3D" id="1.10.10.60">
    <property type="entry name" value="Homeodomain-like"/>
    <property type="match status" value="1"/>
</dbReference>
<dbReference type="AlphaFoldDB" id="A0A1C3XVJ8"/>
<keyword evidence="6" id="KW-1185">Reference proteome</keyword>
<keyword evidence="3" id="KW-0804">Transcription</keyword>
<gene>
    <name evidence="5" type="ORF">GA0061098_107010</name>
</gene>
<feature type="domain" description="HTH araC/xylS-type" evidence="4">
    <location>
        <begin position="221"/>
        <end position="322"/>
    </location>
</feature>
<dbReference type="SMART" id="SM00342">
    <property type="entry name" value="HTH_ARAC"/>
    <property type="match status" value="1"/>
</dbReference>
<evidence type="ECO:0000256" key="3">
    <source>
        <dbReference type="ARBA" id="ARBA00023163"/>
    </source>
</evidence>
<dbReference type="InterPro" id="IPR009057">
    <property type="entry name" value="Homeodomain-like_sf"/>
</dbReference>
<dbReference type="InterPro" id="IPR018062">
    <property type="entry name" value="HTH_AraC-typ_CS"/>
</dbReference>
<dbReference type="RefSeq" id="WP_091968089.1">
    <property type="nucleotide sequence ID" value="NZ_FMAI01000070.1"/>
</dbReference>